<keyword evidence="2" id="KW-0233">DNA recombination</keyword>
<evidence type="ECO:0000256" key="1">
    <source>
        <dbReference type="ARBA" id="ARBA00023125"/>
    </source>
</evidence>
<evidence type="ECO:0000313" key="5">
    <source>
        <dbReference type="EMBL" id="BAU83008.1"/>
    </source>
</evidence>
<dbReference type="Pfam" id="PF00589">
    <property type="entry name" value="Phage_integrase"/>
    <property type="match status" value="1"/>
</dbReference>
<keyword evidence="1" id="KW-0238">DNA-binding</keyword>
<dbReference type="InterPro" id="IPR050090">
    <property type="entry name" value="Tyrosine_recombinase_XerCD"/>
</dbReference>
<dbReference type="PROSITE" id="PS51898">
    <property type="entry name" value="TYR_RECOMBINASE"/>
    <property type="match status" value="1"/>
</dbReference>
<dbReference type="AlphaFoldDB" id="A0A169NCA1"/>
<evidence type="ECO:0000256" key="2">
    <source>
        <dbReference type="ARBA" id="ARBA00023172"/>
    </source>
</evidence>
<dbReference type="Gene3D" id="1.10.443.10">
    <property type="entry name" value="Intergrase catalytic core"/>
    <property type="match status" value="1"/>
</dbReference>
<gene>
    <name evidence="5" type="ORF">SLA_2071</name>
</gene>
<sequence>MEKFNPSYTRYCVCKEPVIGKDGAPVLDDTGTPKQRNIGAGCPKLKEKKHGKWSLYFELEAGENGDWRRVRRFGFATKDAAMKKAAELYREAVKGTDILSDATVAEDLDAWIARKKRLARTTTHGYEDHIRLYLRPHLGHIKRRDLKLRHIEPMFTAIERENAERLLHHARIVELTEARDAAHTAWVRASGKTEERRVRRRAYLDANAALREGSKGRRRITSANTMHRILATLKSFMSDVIKRGDYTKNWAKMVELPPVKKPTALVWTPERVEEWERTGQKPSPVMVWTPEQTADFLASIAADRFAGLWNGLIFRGPRRGEMCALPPSEVSLYSLVQYFRISAQVVEVAYRVYDEAPKQDSVRSVTLDANTADLWVEFDTTRAKEREAWGDAYVESDRFWVHEDGKPLHPDWMSRRFNRLVELSGLPPIRLHDTRHLSAALALLGGAKMKVVQARLGHKSFQITSDTYTAVLPRLLDNEAETTSSVVPRPQPGSPPASANGSSRDPGKCAADHAPLDPAKGPQVTLDEATDAPNEGFERVA</sequence>
<dbReference type="InterPro" id="IPR010998">
    <property type="entry name" value="Integrase_recombinase_N"/>
</dbReference>
<name>A0A169NCA1_STRLU</name>
<dbReference type="EMBL" id="AP017424">
    <property type="protein sequence ID" value="BAU83008.1"/>
    <property type="molecule type" value="Genomic_DNA"/>
</dbReference>
<dbReference type="GO" id="GO:0015074">
    <property type="term" value="P:DNA integration"/>
    <property type="evidence" value="ECO:0007669"/>
    <property type="project" value="InterPro"/>
</dbReference>
<feature type="domain" description="Tyr recombinase" evidence="4">
    <location>
        <begin position="283"/>
        <end position="481"/>
    </location>
</feature>
<feature type="region of interest" description="Disordered" evidence="3">
    <location>
        <begin position="481"/>
        <end position="541"/>
    </location>
</feature>
<dbReference type="Gene3D" id="1.10.150.130">
    <property type="match status" value="1"/>
</dbReference>
<protein>
    <submittedName>
        <fullName evidence="5">Site-specific recombinase, phage integrase family</fullName>
    </submittedName>
</protein>
<accession>A0A169NCA1</accession>
<dbReference type="Proteomes" id="UP000217676">
    <property type="component" value="Chromosome"/>
</dbReference>
<dbReference type="PANTHER" id="PTHR30349:SF91">
    <property type="entry name" value="INTA PROTEIN"/>
    <property type="match status" value="1"/>
</dbReference>
<reference evidence="5 6" key="1">
    <citation type="journal article" date="2016" name="Genome Announc.">
        <title>Complete Genome Sequence of Thiostrepton-Producing Streptomyces laurentii ATCC 31255.</title>
        <authorList>
            <person name="Doi K."/>
            <person name="Fujino Y."/>
            <person name="Nagayoshi Y."/>
            <person name="Ohshima T."/>
            <person name="Ogata S."/>
        </authorList>
    </citation>
    <scope>NUCLEOTIDE SEQUENCE [LARGE SCALE GENOMIC DNA]</scope>
    <source>
        <strain evidence="5 6">ATCC 31255</strain>
    </source>
</reference>
<dbReference type="SUPFAM" id="SSF56349">
    <property type="entry name" value="DNA breaking-rejoining enzymes"/>
    <property type="match status" value="1"/>
</dbReference>
<dbReference type="KEGG" id="slau:SLA_2071"/>
<dbReference type="InterPro" id="IPR002104">
    <property type="entry name" value="Integrase_catalytic"/>
</dbReference>
<dbReference type="InterPro" id="IPR013762">
    <property type="entry name" value="Integrase-like_cat_sf"/>
</dbReference>
<evidence type="ECO:0000256" key="3">
    <source>
        <dbReference type="SAM" id="MobiDB-lite"/>
    </source>
</evidence>
<dbReference type="GO" id="GO:0003677">
    <property type="term" value="F:DNA binding"/>
    <property type="evidence" value="ECO:0007669"/>
    <property type="project" value="UniProtKB-KW"/>
</dbReference>
<organism evidence="5 6">
    <name type="scientific">Streptomyces laurentii</name>
    <dbReference type="NCBI Taxonomy" id="39478"/>
    <lineage>
        <taxon>Bacteria</taxon>
        <taxon>Bacillati</taxon>
        <taxon>Actinomycetota</taxon>
        <taxon>Actinomycetes</taxon>
        <taxon>Kitasatosporales</taxon>
        <taxon>Streptomycetaceae</taxon>
        <taxon>Streptomyces</taxon>
    </lineage>
</organism>
<keyword evidence="6" id="KW-1185">Reference proteome</keyword>
<dbReference type="GO" id="GO:0006310">
    <property type="term" value="P:DNA recombination"/>
    <property type="evidence" value="ECO:0007669"/>
    <property type="project" value="UniProtKB-KW"/>
</dbReference>
<dbReference type="PANTHER" id="PTHR30349">
    <property type="entry name" value="PHAGE INTEGRASE-RELATED"/>
    <property type="match status" value="1"/>
</dbReference>
<dbReference type="InterPro" id="IPR011010">
    <property type="entry name" value="DNA_brk_join_enz"/>
</dbReference>
<evidence type="ECO:0000259" key="4">
    <source>
        <dbReference type="PROSITE" id="PS51898"/>
    </source>
</evidence>
<feature type="compositionally biased region" description="Basic and acidic residues" evidence="3">
    <location>
        <begin position="505"/>
        <end position="515"/>
    </location>
</feature>
<proteinExistence type="predicted"/>
<evidence type="ECO:0000313" key="6">
    <source>
        <dbReference type="Proteomes" id="UP000217676"/>
    </source>
</evidence>